<protein>
    <submittedName>
        <fullName evidence="1">Uncharacterized protein</fullName>
    </submittedName>
</protein>
<evidence type="ECO:0000313" key="1">
    <source>
        <dbReference type="EMBL" id="KAF2095108.1"/>
    </source>
</evidence>
<dbReference type="AlphaFoldDB" id="A0A9P4I905"/>
<dbReference type="Gene3D" id="2.40.160.20">
    <property type="match status" value="1"/>
</dbReference>
<evidence type="ECO:0000313" key="2">
    <source>
        <dbReference type="Proteomes" id="UP000799772"/>
    </source>
</evidence>
<reference evidence="1" key="1">
    <citation type="journal article" date="2020" name="Stud. Mycol.">
        <title>101 Dothideomycetes genomes: a test case for predicting lifestyles and emergence of pathogens.</title>
        <authorList>
            <person name="Haridas S."/>
            <person name="Albert R."/>
            <person name="Binder M."/>
            <person name="Bloem J."/>
            <person name="Labutti K."/>
            <person name="Salamov A."/>
            <person name="Andreopoulos B."/>
            <person name="Baker S."/>
            <person name="Barry K."/>
            <person name="Bills G."/>
            <person name="Bluhm B."/>
            <person name="Cannon C."/>
            <person name="Castanera R."/>
            <person name="Culley D."/>
            <person name="Daum C."/>
            <person name="Ezra D."/>
            <person name="Gonzalez J."/>
            <person name="Henrissat B."/>
            <person name="Kuo A."/>
            <person name="Liang C."/>
            <person name="Lipzen A."/>
            <person name="Lutzoni F."/>
            <person name="Magnuson J."/>
            <person name="Mondo S."/>
            <person name="Nolan M."/>
            <person name="Ohm R."/>
            <person name="Pangilinan J."/>
            <person name="Park H.-J."/>
            <person name="Ramirez L."/>
            <person name="Alfaro M."/>
            <person name="Sun H."/>
            <person name="Tritt A."/>
            <person name="Yoshinaga Y."/>
            <person name="Zwiers L.-H."/>
            <person name="Turgeon B."/>
            <person name="Goodwin S."/>
            <person name="Spatafora J."/>
            <person name="Crous P."/>
            <person name="Grigoriev I."/>
        </authorList>
    </citation>
    <scope>NUCLEOTIDE SEQUENCE</scope>
    <source>
        <strain evidence="1">CBS 133067</strain>
    </source>
</reference>
<dbReference type="EMBL" id="ML978132">
    <property type="protein sequence ID" value="KAF2095108.1"/>
    <property type="molecule type" value="Genomic_DNA"/>
</dbReference>
<organism evidence="1 2">
    <name type="scientific">Rhizodiscina lignyota</name>
    <dbReference type="NCBI Taxonomy" id="1504668"/>
    <lineage>
        <taxon>Eukaryota</taxon>
        <taxon>Fungi</taxon>
        <taxon>Dikarya</taxon>
        <taxon>Ascomycota</taxon>
        <taxon>Pezizomycotina</taxon>
        <taxon>Dothideomycetes</taxon>
        <taxon>Pleosporomycetidae</taxon>
        <taxon>Aulographales</taxon>
        <taxon>Rhizodiscinaceae</taxon>
        <taxon>Rhizodiscina</taxon>
    </lineage>
</organism>
<dbReference type="Pfam" id="PF11578">
    <property type="entry name" value="DUF3237"/>
    <property type="match status" value="1"/>
</dbReference>
<sequence>MHSFNYLLPALFWNVSQPTYEDLGNLSTGGSLGLGQVTTATLRSEPGFQPSFTATFLHGEDYLTIDPSDGISRPGLSGIVIPDDGSVPFQMQASGIQYPDATLASIVATNKTKGLAIPYGAVYSGKKKMWVPTFRGGSEKYANLQNSIFVASETVSDSPNANEFYVGMKISKVFATNTSVVIGDEFP</sequence>
<dbReference type="OrthoDB" id="2544694at2759"/>
<comment type="caution">
    <text evidence="1">The sequence shown here is derived from an EMBL/GenBank/DDBJ whole genome shotgun (WGS) entry which is preliminary data.</text>
</comment>
<name>A0A9P4I905_9PEZI</name>
<accession>A0A9P4I905</accession>
<gene>
    <name evidence="1" type="ORF">NA57DRAFT_68106</name>
</gene>
<keyword evidence="2" id="KW-1185">Reference proteome</keyword>
<dbReference type="Proteomes" id="UP000799772">
    <property type="component" value="Unassembled WGS sequence"/>
</dbReference>
<proteinExistence type="predicted"/>